<dbReference type="NCBIfam" id="NF033212">
    <property type="entry name" value="SapB_AmfS_lanti"/>
    <property type="match status" value="1"/>
</dbReference>
<dbReference type="InterPro" id="IPR045825">
    <property type="entry name" value="RamS"/>
</dbReference>
<proteinExistence type="predicted"/>
<gene>
    <name evidence="1" type="ORF">GCM10009682_29340</name>
</gene>
<evidence type="ECO:0008006" key="3">
    <source>
        <dbReference type="Google" id="ProtNLM"/>
    </source>
</evidence>
<dbReference type="Proteomes" id="UP001500218">
    <property type="component" value="Unassembled WGS sequence"/>
</dbReference>
<accession>A0ABN2M3T9</accession>
<comment type="caution">
    <text evidence="1">The sequence shown here is derived from an EMBL/GenBank/DDBJ whole genome shotgun (WGS) entry which is preliminary data.</text>
</comment>
<name>A0ABN2M3T9_9ACTN</name>
<protein>
    <recommendedName>
        <fullName evidence="3">SapB/AmfS family lantipeptide</fullName>
    </recommendedName>
</protein>
<keyword evidence="2" id="KW-1185">Reference proteome</keyword>
<dbReference type="Pfam" id="PF19402">
    <property type="entry name" value="RamS"/>
    <property type="match status" value="1"/>
</dbReference>
<reference evidence="1 2" key="1">
    <citation type="journal article" date="2019" name="Int. J. Syst. Evol. Microbiol.">
        <title>The Global Catalogue of Microorganisms (GCM) 10K type strain sequencing project: providing services to taxonomists for standard genome sequencing and annotation.</title>
        <authorList>
            <consortium name="The Broad Institute Genomics Platform"/>
            <consortium name="The Broad Institute Genome Sequencing Center for Infectious Disease"/>
            <person name="Wu L."/>
            <person name="Ma J."/>
        </authorList>
    </citation>
    <scope>NUCLEOTIDE SEQUENCE [LARGE SCALE GENOMIC DNA]</scope>
    <source>
        <strain evidence="1 2">JCM 13250</strain>
    </source>
</reference>
<dbReference type="RefSeq" id="WP_344131090.1">
    <property type="nucleotide sequence ID" value="NZ_BAAALT010000078.1"/>
</dbReference>
<evidence type="ECO:0000313" key="2">
    <source>
        <dbReference type="Proteomes" id="UP001500218"/>
    </source>
</evidence>
<dbReference type="EMBL" id="BAAALT010000078">
    <property type="protein sequence ID" value="GAA1805624.1"/>
    <property type="molecule type" value="Genomic_DNA"/>
</dbReference>
<organism evidence="1 2">
    <name type="scientific">Luedemannella flava</name>
    <dbReference type="NCBI Taxonomy" id="349316"/>
    <lineage>
        <taxon>Bacteria</taxon>
        <taxon>Bacillati</taxon>
        <taxon>Actinomycetota</taxon>
        <taxon>Actinomycetes</taxon>
        <taxon>Micromonosporales</taxon>
        <taxon>Micromonosporaceae</taxon>
        <taxon>Luedemannella</taxon>
    </lineage>
</organism>
<evidence type="ECO:0000313" key="1">
    <source>
        <dbReference type="EMBL" id="GAA1805624.1"/>
    </source>
</evidence>
<sequence length="50" mass="4995">MALLDLQGMETPAVELSNGSSNSGHSCTGSELSLLLCGVTSDLSVTACGH</sequence>